<sequence>MMIEPLHWDSTFFDIRVGKIASSKEAFQIPEEIPFDLLYLESKNEFVPTLKNFTSTLTQAKVLFEKQLVTPTNEVKAIYSFSELDIPIQSLYPLAYESGAFSRFKLDPNFSRKQFKRLYKAWVAASCTGTFAHDVLMYLIEEKAAGFVAYSISEKNGTIGLIGVHPEYQGKGIGSNLLQAVENELVQLGCSTLSIPTQVSNKKACSFYKKMGYSEKEITFITHYWRQ</sequence>
<evidence type="ECO:0000256" key="1">
    <source>
        <dbReference type="ARBA" id="ARBA00022679"/>
    </source>
</evidence>
<dbReference type="SUPFAM" id="SSF55729">
    <property type="entry name" value="Acyl-CoA N-acyltransferases (Nat)"/>
    <property type="match status" value="1"/>
</dbReference>
<dbReference type="InterPro" id="IPR016181">
    <property type="entry name" value="Acyl_CoA_acyltransferase"/>
</dbReference>
<proteinExistence type="predicted"/>
<protein>
    <submittedName>
        <fullName evidence="4">GNAT family N-acetyltransferase</fullName>
        <ecNumber evidence="4">2.3.1.-</ecNumber>
    </submittedName>
</protein>
<keyword evidence="2 4" id="KW-0012">Acyltransferase</keyword>
<feature type="domain" description="N-acetyltransferase" evidence="3">
    <location>
        <begin position="86"/>
        <end position="227"/>
    </location>
</feature>
<gene>
    <name evidence="4" type="ORF">ACFQO1_04180</name>
</gene>
<dbReference type="CDD" id="cd04301">
    <property type="entry name" value="NAT_SF"/>
    <property type="match status" value="1"/>
</dbReference>
<dbReference type="RefSeq" id="WP_380216712.1">
    <property type="nucleotide sequence ID" value="NZ_JBHTBN010000001.1"/>
</dbReference>
<keyword evidence="1 4" id="KW-0808">Transferase</keyword>
<dbReference type="GO" id="GO:0016746">
    <property type="term" value="F:acyltransferase activity"/>
    <property type="evidence" value="ECO:0007669"/>
    <property type="project" value="UniProtKB-KW"/>
</dbReference>
<dbReference type="InterPro" id="IPR050680">
    <property type="entry name" value="YpeA/RimI_acetyltransf"/>
</dbReference>
<dbReference type="PANTHER" id="PTHR43420">
    <property type="entry name" value="ACETYLTRANSFERASE"/>
    <property type="match status" value="1"/>
</dbReference>
<dbReference type="EC" id="2.3.1.-" evidence="4"/>
<reference evidence="5" key="1">
    <citation type="journal article" date="2019" name="Int. J. Syst. Evol. Microbiol.">
        <title>The Global Catalogue of Microorganisms (GCM) 10K type strain sequencing project: providing services to taxonomists for standard genome sequencing and annotation.</title>
        <authorList>
            <consortium name="The Broad Institute Genomics Platform"/>
            <consortium name="The Broad Institute Genome Sequencing Center for Infectious Disease"/>
            <person name="Wu L."/>
            <person name="Ma J."/>
        </authorList>
    </citation>
    <scope>NUCLEOTIDE SEQUENCE [LARGE SCALE GENOMIC DNA]</scope>
    <source>
        <strain evidence="5">CGMCC 1.16306</strain>
    </source>
</reference>
<dbReference type="Pfam" id="PF00583">
    <property type="entry name" value="Acetyltransf_1"/>
    <property type="match status" value="1"/>
</dbReference>
<accession>A0ABW2MST4</accession>
<evidence type="ECO:0000259" key="3">
    <source>
        <dbReference type="PROSITE" id="PS51186"/>
    </source>
</evidence>
<comment type="caution">
    <text evidence="4">The sequence shown here is derived from an EMBL/GenBank/DDBJ whole genome shotgun (WGS) entry which is preliminary data.</text>
</comment>
<evidence type="ECO:0000256" key="2">
    <source>
        <dbReference type="ARBA" id="ARBA00023315"/>
    </source>
</evidence>
<name>A0ABW2MST4_9FLAO</name>
<organism evidence="4 5">
    <name type="scientific">Jejudonia soesokkakensis</name>
    <dbReference type="NCBI Taxonomy" id="1323432"/>
    <lineage>
        <taxon>Bacteria</taxon>
        <taxon>Pseudomonadati</taxon>
        <taxon>Bacteroidota</taxon>
        <taxon>Flavobacteriia</taxon>
        <taxon>Flavobacteriales</taxon>
        <taxon>Flavobacteriaceae</taxon>
        <taxon>Jejudonia</taxon>
    </lineage>
</organism>
<evidence type="ECO:0000313" key="5">
    <source>
        <dbReference type="Proteomes" id="UP001596415"/>
    </source>
</evidence>
<dbReference type="InterPro" id="IPR000182">
    <property type="entry name" value="GNAT_dom"/>
</dbReference>
<dbReference type="Proteomes" id="UP001596415">
    <property type="component" value="Unassembled WGS sequence"/>
</dbReference>
<keyword evidence="5" id="KW-1185">Reference proteome</keyword>
<dbReference type="PROSITE" id="PS51186">
    <property type="entry name" value="GNAT"/>
    <property type="match status" value="1"/>
</dbReference>
<dbReference type="Gene3D" id="3.40.630.30">
    <property type="match status" value="1"/>
</dbReference>
<dbReference type="EMBL" id="JBHTBN010000001">
    <property type="protein sequence ID" value="MFC7356875.1"/>
    <property type="molecule type" value="Genomic_DNA"/>
</dbReference>
<evidence type="ECO:0000313" key="4">
    <source>
        <dbReference type="EMBL" id="MFC7356875.1"/>
    </source>
</evidence>